<feature type="transmembrane region" description="Helical" evidence="2">
    <location>
        <begin position="576"/>
        <end position="597"/>
    </location>
</feature>
<feature type="transmembrane region" description="Helical" evidence="2">
    <location>
        <begin position="442"/>
        <end position="461"/>
    </location>
</feature>
<feature type="transmembrane region" description="Helical" evidence="2">
    <location>
        <begin position="278"/>
        <end position="300"/>
    </location>
</feature>
<evidence type="ECO:0000256" key="2">
    <source>
        <dbReference type="SAM" id="Phobius"/>
    </source>
</evidence>
<feature type="transmembrane region" description="Helical" evidence="2">
    <location>
        <begin position="383"/>
        <end position="405"/>
    </location>
</feature>
<evidence type="ECO:0000313" key="5">
    <source>
        <dbReference type="Proteomes" id="UP000092596"/>
    </source>
</evidence>
<feature type="compositionally biased region" description="Basic and acidic residues" evidence="1">
    <location>
        <begin position="803"/>
        <end position="822"/>
    </location>
</feature>
<keyword evidence="2" id="KW-0472">Membrane</keyword>
<dbReference type="EMBL" id="CP044108">
    <property type="protein sequence ID" value="QEU11249.1"/>
    <property type="molecule type" value="Genomic_DNA"/>
</dbReference>
<feature type="transmembrane region" description="Helical" evidence="2">
    <location>
        <begin position="221"/>
        <end position="242"/>
    </location>
</feature>
<feature type="compositionally biased region" description="Polar residues" evidence="1">
    <location>
        <begin position="823"/>
        <end position="838"/>
    </location>
</feature>
<keyword evidence="2" id="KW-1133">Transmembrane helix</keyword>
<feature type="transmembrane region" description="Helical" evidence="2">
    <location>
        <begin position="129"/>
        <end position="151"/>
    </location>
</feature>
<evidence type="ECO:0000313" key="4">
    <source>
        <dbReference type="EMBL" id="QEU11249.1"/>
    </source>
</evidence>
<feature type="region of interest" description="Disordered" evidence="1">
    <location>
        <begin position="803"/>
        <end position="906"/>
    </location>
</feature>
<feature type="transmembrane region" description="Helical" evidence="2">
    <location>
        <begin position="467"/>
        <end position="489"/>
    </location>
</feature>
<reference evidence="3 5" key="1">
    <citation type="submission" date="2015-06" db="EMBL/GenBank/DDBJ databases">
        <title>Investigation of pathophysiology for high-risk pregnancy and development of treatment modality based on it.</title>
        <authorList>
            <person name="Kim B.-C."/>
            <person name="Lim S."/>
        </authorList>
    </citation>
    <scope>NUCLEOTIDE SEQUENCE [LARGE SCALE GENOMIC DNA]</scope>
    <source>
        <strain evidence="3 5">AD1-86</strain>
    </source>
</reference>
<dbReference type="STRING" id="1630135.DAD186_18310"/>
<feature type="transmembrane region" description="Helical" evidence="2">
    <location>
        <begin position="730"/>
        <end position="757"/>
    </location>
</feature>
<dbReference type="EMBL" id="CP012117">
    <property type="protein sequence ID" value="ANP28381.1"/>
    <property type="molecule type" value="Genomic_DNA"/>
</dbReference>
<dbReference type="RefSeq" id="WP_065248379.1">
    <property type="nucleotide sequence ID" value="NZ_CP012117.1"/>
</dbReference>
<feature type="transmembrane region" description="Helical" evidence="2">
    <location>
        <begin position="769"/>
        <end position="788"/>
    </location>
</feature>
<evidence type="ECO:0000313" key="6">
    <source>
        <dbReference type="Proteomes" id="UP000323865"/>
    </source>
</evidence>
<reference evidence="4 6" key="2">
    <citation type="submission" date="2019-09" db="EMBL/GenBank/DDBJ databases">
        <title>FDA dAtabase for Regulatory Grade micrObial Sequences (FDA-ARGOS): Supporting development and validation of Infectious Disease Dx tests.</title>
        <authorList>
            <person name="Sciortino C."/>
            <person name="Tallon L."/>
            <person name="Sadzewicz L."/>
            <person name="Vavikolanu K."/>
            <person name="Mehta A."/>
            <person name="Aluvathingal J."/>
            <person name="Nadendla S."/>
            <person name="Nandy P."/>
            <person name="Geyer C."/>
            <person name="Yan Y."/>
            <person name="Sichtig H."/>
        </authorList>
    </citation>
    <scope>NUCLEOTIDE SEQUENCE [LARGE SCALE GENOMIC DNA]</scope>
    <source>
        <strain evidence="4 6">FDAARGOS_640</strain>
    </source>
</reference>
<name>A0A1B0ZK59_9MICO</name>
<dbReference type="PATRIC" id="fig|1630135.4.peg.1830"/>
<proteinExistence type="predicted"/>
<sequence>MSAFALGADTAWMLVAAGVLSLIALAHPWVWLARGGDGVDERAPRIGTLVTAASHSALWGGLGAGILVALAPGDAADRLLRGGSVFMGSILAVVVAALGTLLAARANVDGLDPDATDEPRKPRLSAARALPGSVRGIGVGAATLMLIALVVVKHADAGPLLLLVALGLAVGGAALRSGVALSLLGETGALIDVGALEHSRERDAVPSASLSPRLARGPLRAVDSAALAALLGGAIMTLGVPIVGLAGIVSALLLFCGALAALIASCVIPAGSTRSSRFVSAGLTGIIPLALVGSLLTLWLPTRYANLRMAEVGLGEFNDPLLVSLFVDSGTQQAPSSVARDEVEPLIEKIVAQFPDFYANVGDAPEAQSVVDTLMLHAINPSFVTGLALVIGGALALLAGLAIVWPHVRAETAMGEGSSRGIVAARFGRISPSAVGLGSSRALALLAIAALLGIAAAWGLATAAAGIAYLGYYLLALAAAAAAVMWGGFSAIAGDASIVLESDGGAASVGRPDAKDPHAAADRSSHKALAGAVLALVASAAALPLVAPIAGAMRAAQQQGALWADRQLRALTIDSPTVVLGFFFGIVAVLAVSAFVATPARAVLANAVTEARIALSDRAGDGAGAGDSWDFDDDLGFEGLESALRRTSAIVVMCALLAPVLCGFGLGAASLPAFAVGAVAASGLVAAAAHMRVASSEAARARVEQGAAGGAESLAYSSVLTEVSEARARLALTFSLAGASGFGVIATLMTLATAPAVVALTGDEATHPLVRIVIVVAALMVLVVPIVLSRGLEQVDLADNLREASESVDRESRASKTVREKASSTQVQSKKSAAQSTRGSGGRKARKPSKKRGVSKTAEGDDDSRESVETADGSSDGSTAADIDDLGAAIFGGPEVPNKKRGRQRK</sequence>
<keyword evidence="6" id="KW-1185">Reference proteome</keyword>
<evidence type="ECO:0000256" key="1">
    <source>
        <dbReference type="SAM" id="MobiDB-lite"/>
    </source>
</evidence>
<feature type="transmembrane region" description="Helical" evidence="2">
    <location>
        <begin position="83"/>
        <end position="108"/>
    </location>
</feature>
<dbReference type="Proteomes" id="UP000323865">
    <property type="component" value="Chromosome"/>
</dbReference>
<feature type="transmembrane region" description="Helical" evidence="2">
    <location>
        <begin position="157"/>
        <end position="175"/>
    </location>
</feature>
<feature type="transmembrane region" description="Helical" evidence="2">
    <location>
        <begin position="12"/>
        <end position="34"/>
    </location>
</feature>
<organism evidence="3 5">
    <name type="scientific">Dermabacter vaginalis</name>
    <dbReference type="NCBI Taxonomy" id="1630135"/>
    <lineage>
        <taxon>Bacteria</taxon>
        <taxon>Bacillati</taxon>
        <taxon>Actinomycetota</taxon>
        <taxon>Actinomycetes</taxon>
        <taxon>Micrococcales</taxon>
        <taxon>Dermabacteraceae</taxon>
        <taxon>Dermabacter</taxon>
    </lineage>
</organism>
<gene>
    <name evidence="3" type="ORF">DAD186_18310</name>
    <name evidence="4" type="ORF">FOB48_02285</name>
</gene>
<evidence type="ECO:0000313" key="3">
    <source>
        <dbReference type="EMBL" id="ANP28381.1"/>
    </source>
</evidence>
<feature type="transmembrane region" description="Helical" evidence="2">
    <location>
        <begin position="649"/>
        <end position="668"/>
    </location>
</feature>
<feature type="transmembrane region" description="Helical" evidence="2">
    <location>
        <begin position="533"/>
        <end position="556"/>
    </location>
</feature>
<dbReference type="Proteomes" id="UP000092596">
    <property type="component" value="Chromosome"/>
</dbReference>
<feature type="compositionally biased region" description="Basic residues" evidence="1">
    <location>
        <begin position="841"/>
        <end position="854"/>
    </location>
</feature>
<feature type="transmembrane region" description="Helical" evidence="2">
    <location>
        <begin position="46"/>
        <end position="71"/>
    </location>
</feature>
<accession>A0A1B0ZK59</accession>
<dbReference type="AlphaFoldDB" id="A0A1B0ZK59"/>
<feature type="transmembrane region" description="Helical" evidence="2">
    <location>
        <begin position="248"/>
        <end position="271"/>
    </location>
</feature>
<keyword evidence="2" id="KW-0812">Transmembrane</keyword>
<protein>
    <submittedName>
        <fullName evidence="3">Uncharacterized protein</fullName>
    </submittedName>
</protein>
<dbReference type="KEGG" id="dva:DAD186_18310"/>